<accession>A0A498J9I6</accession>
<gene>
    <name evidence="10" type="ORF">DVH24_033254</name>
</gene>
<evidence type="ECO:0000256" key="3">
    <source>
        <dbReference type="ARBA" id="ARBA00022478"/>
    </source>
</evidence>
<proteinExistence type="inferred from homology"/>
<reference evidence="10 11" key="1">
    <citation type="submission" date="2018-10" db="EMBL/GenBank/DDBJ databases">
        <title>A high-quality apple genome assembly.</title>
        <authorList>
            <person name="Hu J."/>
        </authorList>
    </citation>
    <scope>NUCLEOTIDE SEQUENCE [LARGE SCALE GENOMIC DNA]</scope>
    <source>
        <strain evidence="11">cv. HFTH1</strain>
        <tissue evidence="10">Young leaf</tissue>
    </source>
</reference>
<evidence type="ECO:0000256" key="5">
    <source>
        <dbReference type="ARBA" id="ARBA00023242"/>
    </source>
</evidence>
<dbReference type="CDD" id="cd04330">
    <property type="entry name" value="RNAP_III_Rpc25_N"/>
    <property type="match status" value="1"/>
</dbReference>
<evidence type="ECO:0000256" key="6">
    <source>
        <dbReference type="RuleBase" id="RU369086"/>
    </source>
</evidence>
<comment type="function">
    <text evidence="6">DNA-dependent RNA polymerase which catalyzes the transcription of DNA into RNA using the four ribonucleoside triphosphates as substrates.</text>
</comment>
<comment type="caution">
    <text evidence="10">The sequence shown here is derived from an EMBL/GenBank/DDBJ whole genome shotgun (WGS) entry which is preliminary data.</text>
</comment>
<dbReference type="InterPro" id="IPR013238">
    <property type="entry name" value="RNA_pol_III_Rbc25"/>
</dbReference>
<dbReference type="AlphaFoldDB" id="A0A498J9I6"/>
<evidence type="ECO:0000313" key="11">
    <source>
        <dbReference type="Proteomes" id="UP000290289"/>
    </source>
</evidence>
<dbReference type="GO" id="GO:0006384">
    <property type="term" value="P:transcription initiation at RNA polymerase III promoter"/>
    <property type="evidence" value="ECO:0007669"/>
    <property type="project" value="TreeGrafter"/>
</dbReference>
<keyword evidence="11" id="KW-1185">Reference proteome</keyword>
<dbReference type="Pfam" id="PF08292">
    <property type="entry name" value="RNA_pol_Rbc25"/>
    <property type="match status" value="1"/>
</dbReference>
<keyword evidence="3 6" id="KW-0240">DNA-directed RNA polymerase</keyword>
<dbReference type="Pfam" id="PF03876">
    <property type="entry name" value="SHS2_Rpb7-N"/>
    <property type="match status" value="1"/>
</dbReference>
<dbReference type="GO" id="GO:0005666">
    <property type="term" value="C:RNA polymerase III complex"/>
    <property type="evidence" value="ECO:0007669"/>
    <property type="project" value="TreeGrafter"/>
</dbReference>
<evidence type="ECO:0000259" key="9">
    <source>
        <dbReference type="Pfam" id="PF08292"/>
    </source>
</evidence>
<dbReference type="Proteomes" id="UP000290289">
    <property type="component" value="Chromosome 8"/>
</dbReference>
<evidence type="ECO:0000256" key="4">
    <source>
        <dbReference type="ARBA" id="ARBA00023163"/>
    </source>
</evidence>
<dbReference type="InterPro" id="IPR012340">
    <property type="entry name" value="NA-bd_OB-fold"/>
</dbReference>
<evidence type="ECO:0000256" key="2">
    <source>
        <dbReference type="ARBA" id="ARBA00009307"/>
    </source>
</evidence>
<evidence type="ECO:0000256" key="7">
    <source>
        <dbReference type="SAM" id="MobiDB-lite"/>
    </source>
</evidence>
<evidence type="ECO:0000313" key="10">
    <source>
        <dbReference type="EMBL" id="RXH92358.1"/>
    </source>
</evidence>
<dbReference type="FunFam" id="2.40.50.140:FF:000488">
    <property type="entry name" value="Predicted protein"/>
    <property type="match status" value="1"/>
</dbReference>
<dbReference type="EMBL" id="RDQH01000334">
    <property type="protein sequence ID" value="RXH92358.1"/>
    <property type="molecule type" value="Genomic_DNA"/>
</dbReference>
<dbReference type="SUPFAM" id="SSF50249">
    <property type="entry name" value="Nucleic acid-binding proteins"/>
    <property type="match status" value="1"/>
</dbReference>
<dbReference type="InterPro" id="IPR005576">
    <property type="entry name" value="Rpb7-like_N"/>
</dbReference>
<dbReference type="Gene3D" id="2.40.50.140">
    <property type="entry name" value="Nucleic acid-binding proteins"/>
    <property type="match status" value="1"/>
</dbReference>
<name>A0A498J9I6_MALDO</name>
<dbReference type="PANTHER" id="PTHR12709">
    <property type="entry name" value="DNA-DIRECTED RNA POLYMERASE II, III"/>
    <property type="match status" value="1"/>
</dbReference>
<keyword evidence="5 6" id="KW-0539">Nucleus</keyword>
<keyword evidence="4 6" id="KW-0804">Transcription</keyword>
<dbReference type="InterPro" id="IPR036898">
    <property type="entry name" value="RNA_pol_Rpb7-like_N_sf"/>
</dbReference>
<protein>
    <recommendedName>
        <fullName evidence="6">DNA-directed RNA polymerase subunit</fullName>
    </recommendedName>
</protein>
<dbReference type="SUPFAM" id="SSF88798">
    <property type="entry name" value="N-terminal, heterodimerisation domain of RBP7 (RpoE)"/>
    <property type="match status" value="1"/>
</dbReference>
<dbReference type="Gene3D" id="3.30.1490.120">
    <property type="entry name" value="RNA polymerase Rpb7-like, N-terminal domain"/>
    <property type="match status" value="1"/>
</dbReference>
<comment type="subcellular location">
    <subcellularLocation>
        <location evidence="1 6">Nucleus</location>
    </subcellularLocation>
</comment>
<feature type="region of interest" description="Disordered" evidence="7">
    <location>
        <begin position="1"/>
        <end position="28"/>
    </location>
</feature>
<feature type="domain" description="RNA polymerase III subunit Rpc25" evidence="9">
    <location>
        <begin position="214"/>
        <end position="337"/>
    </location>
</feature>
<sequence>MLKPLNPRIIQTATRKASEEEEGSGRKEAVTSPSFVFLLLHHNLQLQFTARRSKITSCQPSNYFRNPSQSLRLHSNPYFLPNRANCLLGASLKLKRNALVQQQCVAVLKNQHCGVVSQYHQSASELCRAPQMFYLSRIEHTLRLPPHLLSLRLEDAVKGELEKIFLDKVIAKLGLCISVHSIQSIKDGFILPNDGHPTFRVEFTLIMFRPFVGEIISAKLKESTANGLRLSLGFFDDIYVPVHLLPSPSCSEPDPEKRNNVIWIWKCPDADDLAVEWTDEIRFQVQSVTYPPIPIEQPEDAKPFAPMIAVNSMSRQVKFRILQGSIDYDGLGPLRWWDNAEDKDEEPEDP</sequence>
<organism evidence="10 11">
    <name type="scientific">Malus domestica</name>
    <name type="common">Apple</name>
    <name type="synonym">Pyrus malus</name>
    <dbReference type="NCBI Taxonomy" id="3750"/>
    <lineage>
        <taxon>Eukaryota</taxon>
        <taxon>Viridiplantae</taxon>
        <taxon>Streptophyta</taxon>
        <taxon>Embryophyta</taxon>
        <taxon>Tracheophyta</taxon>
        <taxon>Spermatophyta</taxon>
        <taxon>Magnoliopsida</taxon>
        <taxon>eudicotyledons</taxon>
        <taxon>Gunneridae</taxon>
        <taxon>Pentapetalae</taxon>
        <taxon>rosids</taxon>
        <taxon>fabids</taxon>
        <taxon>Rosales</taxon>
        <taxon>Rosaceae</taxon>
        <taxon>Amygdaloideae</taxon>
        <taxon>Maleae</taxon>
        <taxon>Malus</taxon>
    </lineage>
</organism>
<dbReference type="PANTHER" id="PTHR12709:SF1">
    <property type="entry name" value="DNA-DIRECTED RNA POLYMERASE III SUBUNIT RPC8"/>
    <property type="match status" value="1"/>
</dbReference>
<dbReference type="InterPro" id="IPR045113">
    <property type="entry name" value="Rpb7-like"/>
</dbReference>
<evidence type="ECO:0000259" key="8">
    <source>
        <dbReference type="Pfam" id="PF03876"/>
    </source>
</evidence>
<evidence type="ECO:0000256" key="1">
    <source>
        <dbReference type="ARBA" id="ARBA00004123"/>
    </source>
</evidence>
<dbReference type="STRING" id="3750.A0A498J9I6"/>
<feature type="domain" description="RNA polymerase Rpb7-like N-terminal" evidence="8">
    <location>
        <begin position="139"/>
        <end position="195"/>
    </location>
</feature>
<comment type="similarity">
    <text evidence="2">Belongs to the eukaryotic RPB7/RPC8 RNA polymerase subunit family.</text>
</comment>